<evidence type="ECO:0000313" key="9">
    <source>
        <dbReference type="EMBL" id="ADU31284.1"/>
    </source>
</evidence>
<dbReference type="STRING" id="649639.Bcell_3034"/>
<evidence type="ECO:0000256" key="7">
    <source>
        <dbReference type="ARBA" id="ARBA00023136"/>
    </source>
</evidence>
<keyword evidence="7 8" id="KW-0472">Membrane</keyword>
<dbReference type="Proteomes" id="UP000001401">
    <property type="component" value="Chromosome"/>
</dbReference>
<protein>
    <submittedName>
        <fullName evidence="9">Rod shape-determining protein MreD</fullName>
    </submittedName>
</protein>
<dbReference type="GO" id="GO:0005886">
    <property type="term" value="C:plasma membrane"/>
    <property type="evidence" value="ECO:0007669"/>
    <property type="project" value="UniProtKB-SubCell"/>
</dbReference>
<feature type="transmembrane region" description="Helical" evidence="8">
    <location>
        <begin position="80"/>
        <end position="96"/>
    </location>
</feature>
<keyword evidence="3" id="KW-1003">Cell membrane</keyword>
<feature type="transmembrane region" description="Helical" evidence="8">
    <location>
        <begin position="31"/>
        <end position="50"/>
    </location>
</feature>
<evidence type="ECO:0000256" key="1">
    <source>
        <dbReference type="ARBA" id="ARBA00004651"/>
    </source>
</evidence>
<evidence type="ECO:0000256" key="5">
    <source>
        <dbReference type="ARBA" id="ARBA00022960"/>
    </source>
</evidence>
<dbReference type="KEGG" id="bco:Bcell_3034"/>
<evidence type="ECO:0000256" key="4">
    <source>
        <dbReference type="ARBA" id="ARBA00022692"/>
    </source>
</evidence>
<keyword evidence="5" id="KW-0133">Cell shape</keyword>
<dbReference type="OrthoDB" id="1653857at2"/>
<sequence length="175" mass="20160">MIRYLLFIILFVLFLIEGTVFQIFAPDQYGVSYLFIPRWVFLVIIFTGIYRGRGAGTLYAVIFGVLYDVIYSSVLGIYTFSMGLIAYLFSISIPFFQRNLTVAILTSLAAITLLDYFIYGMMLIIGLASISHEEFLTGRFIPSFLMNALVIIILAYPLRKLFYFIKRRSEENDKL</sequence>
<dbReference type="GO" id="GO:0008360">
    <property type="term" value="P:regulation of cell shape"/>
    <property type="evidence" value="ECO:0007669"/>
    <property type="project" value="UniProtKB-KW"/>
</dbReference>
<dbReference type="AlphaFoldDB" id="E6TYU9"/>
<name>E6TYU9_EVAC2</name>
<dbReference type="NCBIfam" id="TIGR03426">
    <property type="entry name" value="shape_MreD"/>
    <property type="match status" value="1"/>
</dbReference>
<dbReference type="HOGENOM" id="CLU_121959_1_1_9"/>
<keyword evidence="6 8" id="KW-1133">Transmembrane helix</keyword>
<dbReference type="RefSeq" id="WP_013489615.1">
    <property type="nucleotide sequence ID" value="NC_014829.1"/>
</dbReference>
<evidence type="ECO:0000256" key="3">
    <source>
        <dbReference type="ARBA" id="ARBA00022475"/>
    </source>
</evidence>
<keyword evidence="4 8" id="KW-0812">Transmembrane</keyword>
<keyword evidence="10" id="KW-1185">Reference proteome</keyword>
<feature type="transmembrane region" description="Helical" evidence="8">
    <location>
        <begin position="140"/>
        <end position="158"/>
    </location>
</feature>
<evidence type="ECO:0000256" key="2">
    <source>
        <dbReference type="ARBA" id="ARBA00007776"/>
    </source>
</evidence>
<accession>E6TYU9</accession>
<feature type="transmembrane region" description="Helical" evidence="8">
    <location>
        <begin position="103"/>
        <end position="128"/>
    </location>
</feature>
<gene>
    <name evidence="9" type="ordered locus">Bcell_3034</name>
</gene>
<evidence type="ECO:0000256" key="6">
    <source>
        <dbReference type="ARBA" id="ARBA00022989"/>
    </source>
</evidence>
<proteinExistence type="inferred from homology"/>
<evidence type="ECO:0000256" key="8">
    <source>
        <dbReference type="SAM" id="Phobius"/>
    </source>
</evidence>
<comment type="similarity">
    <text evidence="2">Belongs to the MreD family.</text>
</comment>
<dbReference type="InterPro" id="IPR007227">
    <property type="entry name" value="Cell_shape_determining_MreD"/>
</dbReference>
<dbReference type="Pfam" id="PF04093">
    <property type="entry name" value="MreD"/>
    <property type="match status" value="1"/>
</dbReference>
<reference evidence="9 10" key="1">
    <citation type="submission" date="2010-12" db="EMBL/GenBank/DDBJ databases">
        <title>Complete sequence of Bacillus cellulosilyticus DSM 2522.</title>
        <authorList>
            <consortium name="US DOE Joint Genome Institute"/>
            <person name="Lucas S."/>
            <person name="Copeland A."/>
            <person name="Lapidus A."/>
            <person name="Cheng J.-F."/>
            <person name="Bruce D."/>
            <person name="Goodwin L."/>
            <person name="Pitluck S."/>
            <person name="Chertkov O."/>
            <person name="Detter J.C."/>
            <person name="Han C."/>
            <person name="Tapia R."/>
            <person name="Land M."/>
            <person name="Hauser L."/>
            <person name="Jeffries C."/>
            <person name="Kyrpides N."/>
            <person name="Ivanova N."/>
            <person name="Mikhailova N."/>
            <person name="Brumm P."/>
            <person name="Mead D."/>
            <person name="Woyke T."/>
        </authorList>
    </citation>
    <scope>NUCLEOTIDE SEQUENCE [LARGE SCALE GENOMIC DNA]</scope>
    <source>
        <strain evidence="10">ATCC 21833 / DSM 2522 / FERM P-1141 / JCM 9156 / N-4</strain>
    </source>
</reference>
<evidence type="ECO:0000313" key="10">
    <source>
        <dbReference type="Proteomes" id="UP000001401"/>
    </source>
</evidence>
<organism evidence="9 10">
    <name type="scientific">Evansella cellulosilytica (strain ATCC 21833 / DSM 2522 / FERM P-1141 / JCM 9156 / N-4)</name>
    <name type="common">Bacillus cellulosilyticus</name>
    <dbReference type="NCBI Taxonomy" id="649639"/>
    <lineage>
        <taxon>Bacteria</taxon>
        <taxon>Bacillati</taxon>
        <taxon>Bacillota</taxon>
        <taxon>Bacilli</taxon>
        <taxon>Bacillales</taxon>
        <taxon>Bacillaceae</taxon>
        <taxon>Evansella</taxon>
    </lineage>
</organism>
<comment type="subcellular location">
    <subcellularLocation>
        <location evidence="1">Cell membrane</location>
        <topology evidence="1">Multi-pass membrane protein</topology>
    </subcellularLocation>
</comment>
<dbReference type="eggNOG" id="COG2891">
    <property type="taxonomic scope" value="Bacteria"/>
</dbReference>
<dbReference type="EMBL" id="CP002394">
    <property type="protein sequence ID" value="ADU31284.1"/>
    <property type="molecule type" value="Genomic_DNA"/>
</dbReference>